<dbReference type="Proteomes" id="UP000595703">
    <property type="component" value="Chromosome"/>
</dbReference>
<organism evidence="2 3">
    <name type="scientific">Actinacidiphila reveromycinica</name>
    <dbReference type="NCBI Taxonomy" id="659352"/>
    <lineage>
        <taxon>Bacteria</taxon>
        <taxon>Bacillati</taxon>
        <taxon>Actinomycetota</taxon>
        <taxon>Actinomycetes</taxon>
        <taxon>Kitasatosporales</taxon>
        <taxon>Streptomycetaceae</taxon>
        <taxon>Actinacidiphila</taxon>
    </lineage>
</organism>
<reference evidence="2 3" key="2">
    <citation type="journal article" date="2011" name="J. Antibiot.">
        <title>Furaquinocins I and J: novel polyketide isoprenoid hybrid compounds from Streptomyces reveromyceticus SN-593.</title>
        <authorList>
            <person name="Panthee S."/>
            <person name="Takahashi S."/>
            <person name="Takagi H."/>
            <person name="Nogawa T."/>
            <person name="Oowada E."/>
            <person name="Uramoto M."/>
            <person name="Osada H."/>
        </authorList>
    </citation>
    <scope>NUCLEOTIDE SEQUENCE [LARGE SCALE GENOMIC DNA]</scope>
    <source>
        <strain evidence="2 3">SN-593</strain>
    </source>
</reference>
<accession>A0A7U3UQE9</accession>
<sequence length="114" mass="11863">MLLRLCRPSGAHVTWRGPKRFHRSGEEGGGGRGGGARAARAPRRQAPYSAMPRTAATDVAGTWMPGGRTPPACGFAGAAARQCSAVRRQSPSSSAMLSGFSVYAAVRGVLILRP</sequence>
<dbReference type="EMBL" id="AP018365">
    <property type="protein sequence ID" value="BBA96839.1"/>
    <property type="molecule type" value="Genomic_DNA"/>
</dbReference>
<keyword evidence="3" id="KW-1185">Reference proteome</keyword>
<evidence type="ECO:0000313" key="2">
    <source>
        <dbReference type="EMBL" id="BBA96839.1"/>
    </source>
</evidence>
<evidence type="ECO:0000256" key="1">
    <source>
        <dbReference type="SAM" id="MobiDB-lite"/>
    </source>
</evidence>
<reference evidence="2 3" key="4">
    <citation type="journal article" date="2020" name="Sci. Rep.">
        <title>beta-carboline chemical signals induce reveromycin production through a LuxR family regulator in Streptomyces sp. SN-593.</title>
        <authorList>
            <person name="Panthee S."/>
            <person name="Kito N."/>
            <person name="Hayashi T."/>
            <person name="Shimizu T."/>
            <person name="Ishikawa J."/>
            <person name="Hamamoto H."/>
            <person name="Osada H."/>
            <person name="Takahashi S."/>
        </authorList>
    </citation>
    <scope>NUCLEOTIDE SEQUENCE [LARGE SCALE GENOMIC DNA]</scope>
    <source>
        <strain evidence="2 3">SN-593</strain>
    </source>
</reference>
<evidence type="ECO:0000313" key="3">
    <source>
        <dbReference type="Proteomes" id="UP000595703"/>
    </source>
</evidence>
<reference evidence="2 3" key="3">
    <citation type="journal article" date="2011" name="Nat. Chem. Biol.">
        <title>Reveromycin A biosynthesis uses RevG and RevJ for stereospecific spiroacetal formation.</title>
        <authorList>
            <person name="Takahashi S."/>
            <person name="Toyoda A."/>
            <person name="Sekiyama Y."/>
            <person name="Takagi H."/>
            <person name="Nogawa T."/>
            <person name="Uramoto M."/>
            <person name="Suzuki R."/>
            <person name="Koshino H."/>
            <person name="Kumano T."/>
            <person name="Panthee S."/>
            <person name="Dairi T."/>
            <person name="Ishikawa J."/>
            <person name="Ikeda H."/>
            <person name="Sakaki Y."/>
            <person name="Osada H."/>
        </authorList>
    </citation>
    <scope>NUCLEOTIDE SEQUENCE [LARGE SCALE GENOMIC DNA]</scope>
    <source>
        <strain evidence="2 3">SN-593</strain>
    </source>
</reference>
<dbReference type="AlphaFoldDB" id="A0A7U3UQE9"/>
<feature type="region of interest" description="Disordered" evidence="1">
    <location>
        <begin position="14"/>
        <end position="52"/>
    </location>
</feature>
<feature type="compositionally biased region" description="Gly residues" evidence="1">
    <location>
        <begin position="27"/>
        <end position="36"/>
    </location>
</feature>
<dbReference type="KEGG" id="arev:RVR_2327"/>
<proteinExistence type="predicted"/>
<gene>
    <name evidence="2" type="ORF">RVR_2327</name>
</gene>
<reference evidence="2 3" key="1">
    <citation type="journal article" date="2010" name="J. Bacteriol.">
        <title>Biochemical characterization of a novel indole prenyltransferase from Streptomyces sp. SN-593.</title>
        <authorList>
            <person name="Takahashi S."/>
            <person name="Takagi H."/>
            <person name="Toyoda A."/>
            <person name="Uramoto M."/>
            <person name="Nogawa T."/>
            <person name="Ueki M."/>
            <person name="Sakaki Y."/>
            <person name="Osada H."/>
        </authorList>
    </citation>
    <scope>NUCLEOTIDE SEQUENCE [LARGE SCALE GENOMIC DNA]</scope>
    <source>
        <strain evidence="2 3">SN-593</strain>
    </source>
</reference>
<name>A0A7U3UQE9_9ACTN</name>
<protein>
    <submittedName>
        <fullName evidence="2">Uncharacterized protein</fullName>
    </submittedName>
</protein>